<dbReference type="InterPro" id="IPR011094">
    <property type="entry name" value="Uncharacterised_LppY/LpqO"/>
</dbReference>
<sequence length="240" mass="27586">MEEEMYVDVKYFLEASVKWVNEMENIIQDEDFDIRNSELEKNFLALRDEINKKEGQDCLRIYQFMHDVKIDYERYAKTKIKNKIAEDIDGENEFNEAENEVRSKFNNEIEDICSEFAQAVNGKGSLSNGVCSVDLHRQFKVEVEGKTSSSIVPASIVFESLDKDGKALNLAEIAVLEEELPLFVKKVTQEELIVSAIHNHCIYTDPVIMYIHIQSVEPPVSFAEKMARSFFVLNSEPIQG</sequence>
<dbReference type="Proteomes" id="UP000641206">
    <property type="component" value="Unassembled WGS sequence"/>
</dbReference>
<gene>
    <name evidence="1" type="ORF">GCM10011346_38690</name>
</gene>
<accession>A0ABQ2NZK4</accession>
<protein>
    <submittedName>
        <fullName evidence="1">Uncharacterized protein</fullName>
    </submittedName>
</protein>
<comment type="caution">
    <text evidence="1">The sequence shown here is derived from an EMBL/GenBank/DDBJ whole genome shotgun (WGS) entry which is preliminary data.</text>
</comment>
<reference evidence="2" key="1">
    <citation type="journal article" date="2019" name="Int. J. Syst. Evol. Microbiol.">
        <title>The Global Catalogue of Microorganisms (GCM) 10K type strain sequencing project: providing services to taxonomists for standard genome sequencing and annotation.</title>
        <authorList>
            <consortium name="The Broad Institute Genomics Platform"/>
            <consortium name="The Broad Institute Genome Sequencing Center for Infectious Disease"/>
            <person name="Wu L."/>
            <person name="Ma J."/>
        </authorList>
    </citation>
    <scope>NUCLEOTIDE SEQUENCE [LARGE SCALE GENOMIC DNA]</scope>
    <source>
        <strain evidence="2">CGMCC 1.7693</strain>
    </source>
</reference>
<proteinExistence type="predicted"/>
<dbReference type="Pfam" id="PF07485">
    <property type="entry name" value="DUF1529"/>
    <property type="match status" value="1"/>
</dbReference>
<evidence type="ECO:0000313" key="2">
    <source>
        <dbReference type="Proteomes" id="UP000641206"/>
    </source>
</evidence>
<dbReference type="EMBL" id="BMLW01000012">
    <property type="protein sequence ID" value="GGP14497.1"/>
    <property type="molecule type" value="Genomic_DNA"/>
</dbReference>
<name>A0ABQ2NZK4_9BACI</name>
<organism evidence="1 2">
    <name type="scientific">Oceanobacillus neutriphilus</name>
    <dbReference type="NCBI Taxonomy" id="531815"/>
    <lineage>
        <taxon>Bacteria</taxon>
        <taxon>Bacillati</taxon>
        <taxon>Bacillota</taxon>
        <taxon>Bacilli</taxon>
        <taxon>Bacillales</taxon>
        <taxon>Bacillaceae</taxon>
        <taxon>Oceanobacillus</taxon>
    </lineage>
</organism>
<evidence type="ECO:0000313" key="1">
    <source>
        <dbReference type="EMBL" id="GGP14497.1"/>
    </source>
</evidence>
<keyword evidence="2" id="KW-1185">Reference proteome</keyword>